<accession>A0A511DLN6</accession>
<evidence type="ECO:0000256" key="9">
    <source>
        <dbReference type="ARBA" id="ARBA00023157"/>
    </source>
</evidence>
<comment type="PTM">
    <text evidence="11">The Fe-S cluster can be nitrosylated by nitric oxide (NO).</text>
</comment>
<evidence type="ECO:0000256" key="4">
    <source>
        <dbReference type="ARBA" id="ARBA00022723"/>
    </source>
</evidence>
<dbReference type="PANTHER" id="PTHR38839:SF6">
    <property type="entry name" value="TRANSCRIPTIONAL REGULATOR WHIB1"/>
    <property type="match status" value="1"/>
</dbReference>
<dbReference type="GO" id="GO:0046872">
    <property type="term" value="F:metal ion binding"/>
    <property type="evidence" value="ECO:0007669"/>
    <property type="project" value="UniProtKB-KW"/>
</dbReference>
<evidence type="ECO:0000256" key="5">
    <source>
        <dbReference type="ARBA" id="ARBA00023004"/>
    </source>
</evidence>
<evidence type="ECO:0000256" key="11">
    <source>
        <dbReference type="HAMAP-Rule" id="MF_01479"/>
    </source>
</evidence>
<dbReference type="Pfam" id="PF02467">
    <property type="entry name" value="Whib"/>
    <property type="match status" value="1"/>
</dbReference>
<keyword evidence="8 11" id="KW-0238">DNA-binding</keyword>
<organism evidence="13 14">
    <name type="scientific">Pseudonocardia sulfidoxydans NBRC 16205</name>
    <dbReference type="NCBI Taxonomy" id="1223511"/>
    <lineage>
        <taxon>Bacteria</taxon>
        <taxon>Bacillati</taxon>
        <taxon>Actinomycetota</taxon>
        <taxon>Actinomycetes</taxon>
        <taxon>Pseudonocardiales</taxon>
        <taxon>Pseudonocardiaceae</taxon>
        <taxon>Pseudonocardia</taxon>
    </lineage>
</organism>
<dbReference type="GO" id="GO:0045454">
    <property type="term" value="P:cell redox homeostasis"/>
    <property type="evidence" value="ECO:0007669"/>
    <property type="project" value="TreeGrafter"/>
</dbReference>
<protein>
    <recommendedName>
        <fullName evidence="11">Transcriptional regulator WhiB</fullName>
    </recommendedName>
</protein>
<gene>
    <name evidence="11 13" type="primary">whiB</name>
    <name evidence="13" type="ORF">PSU4_46840</name>
</gene>
<keyword evidence="3 11" id="KW-0004">4Fe-4S</keyword>
<keyword evidence="11" id="KW-0963">Cytoplasm</keyword>
<dbReference type="GO" id="GO:0035731">
    <property type="term" value="F:dinitrosyl-iron complex binding"/>
    <property type="evidence" value="ECO:0007669"/>
    <property type="project" value="UniProtKB-UniRule"/>
</dbReference>
<reference evidence="13 14" key="1">
    <citation type="submission" date="2019-07" db="EMBL/GenBank/DDBJ databases">
        <title>Whole genome shotgun sequence of Pseudonocardia sulfidoxydans NBRC 16205.</title>
        <authorList>
            <person name="Hosoyama A."/>
            <person name="Uohara A."/>
            <person name="Ohji S."/>
            <person name="Ichikawa N."/>
        </authorList>
    </citation>
    <scope>NUCLEOTIDE SEQUENCE [LARGE SCALE GENOMIC DNA]</scope>
    <source>
        <strain evidence="13 14">NBRC 16205</strain>
    </source>
</reference>
<dbReference type="HAMAP" id="MF_01479">
    <property type="entry name" value="WhiB"/>
    <property type="match status" value="1"/>
</dbReference>
<evidence type="ECO:0000256" key="6">
    <source>
        <dbReference type="ARBA" id="ARBA00023014"/>
    </source>
</evidence>
<sequence length="82" mass="9194">MSWHEQAACRGEDPALFFPVGNAGPAKEQTARAKAVCAGCPVIAQCREWARRYEDTGVWGGEDEYERRAARRRNARNRRSAA</sequence>
<evidence type="ECO:0000256" key="10">
    <source>
        <dbReference type="ARBA" id="ARBA00023163"/>
    </source>
</evidence>
<evidence type="ECO:0000259" key="12">
    <source>
        <dbReference type="PROSITE" id="PS51674"/>
    </source>
</evidence>
<dbReference type="RefSeq" id="WP_147112465.1">
    <property type="nucleotide sequence ID" value="NZ_BJVJ01000062.1"/>
</dbReference>
<evidence type="ECO:0000256" key="3">
    <source>
        <dbReference type="ARBA" id="ARBA00022485"/>
    </source>
</evidence>
<comment type="PTM">
    <text evidence="11">Upon Fe-S cluster removal intramolecular disulfide bonds are formed.</text>
</comment>
<evidence type="ECO:0000313" key="13">
    <source>
        <dbReference type="EMBL" id="GEL25730.1"/>
    </source>
</evidence>
<dbReference type="GO" id="GO:0051539">
    <property type="term" value="F:4 iron, 4 sulfur cluster binding"/>
    <property type="evidence" value="ECO:0007669"/>
    <property type="project" value="UniProtKB-UniRule"/>
</dbReference>
<dbReference type="InterPro" id="IPR003482">
    <property type="entry name" value="Whib"/>
</dbReference>
<comment type="cofactor">
    <cofactor evidence="11">
        <name>[4Fe-4S] cluster</name>
        <dbReference type="ChEBI" id="CHEBI:49883"/>
    </cofactor>
    <text evidence="11">Binds 1 [4Fe-4S] cluster per subunit. Following nitrosylation of the [4Fe-4S] cluster binds 1 [4Fe-8(NO)] cluster per subunit.</text>
</comment>
<dbReference type="InterPro" id="IPR034768">
    <property type="entry name" value="4FE4S_WBL"/>
</dbReference>
<dbReference type="OrthoDB" id="8104048at2"/>
<keyword evidence="10 11" id="KW-0804">Transcription</keyword>
<evidence type="ECO:0000313" key="14">
    <source>
        <dbReference type="Proteomes" id="UP000321685"/>
    </source>
</evidence>
<dbReference type="Proteomes" id="UP000321685">
    <property type="component" value="Unassembled WGS sequence"/>
</dbReference>
<comment type="function">
    <text evidence="11">Acts as a transcriptional regulator. Probably redox-responsive. The apo- but not holo-form probably binds DNA.</text>
</comment>
<dbReference type="PANTHER" id="PTHR38839">
    <property type="entry name" value="TRANSCRIPTIONAL REGULATOR WHID-RELATED"/>
    <property type="match status" value="1"/>
</dbReference>
<keyword evidence="5 11" id="KW-0408">Iron</keyword>
<feature type="binding site" evidence="11">
    <location>
        <position position="9"/>
    </location>
    <ligand>
        <name>[4Fe-4S] cluster</name>
        <dbReference type="ChEBI" id="CHEBI:49883"/>
    </ligand>
</feature>
<feature type="domain" description="4Fe-4S Wbl-type" evidence="12">
    <location>
        <begin position="8"/>
        <end position="69"/>
    </location>
</feature>
<keyword evidence="6 11" id="KW-0411">Iron-sulfur</keyword>
<dbReference type="PROSITE" id="PS51674">
    <property type="entry name" value="4FE4S_WBL"/>
    <property type="match status" value="1"/>
</dbReference>
<evidence type="ECO:0000256" key="8">
    <source>
        <dbReference type="ARBA" id="ARBA00023125"/>
    </source>
</evidence>
<keyword evidence="14" id="KW-1185">Reference proteome</keyword>
<dbReference type="GO" id="GO:0047134">
    <property type="term" value="F:protein-disulfide reductase [NAD(P)H] activity"/>
    <property type="evidence" value="ECO:0007669"/>
    <property type="project" value="TreeGrafter"/>
</dbReference>
<comment type="subcellular location">
    <subcellularLocation>
        <location evidence="1 11">Cytoplasm</location>
    </subcellularLocation>
</comment>
<evidence type="ECO:0000256" key="7">
    <source>
        <dbReference type="ARBA" id="ARBA00023015"/>
    </source>
</evidence>
<keyword evidence="9 11" id="KW-1015">Disulfide bond</keyword>
<name>A0A511DLN6_9PSEU</name>
<feature type="binding site" evidence="11">
    <location>
        <position position="46"/>
    </location>
    <ligand>
        <name>[4Fe-4S] cluster</name>
        <dbReference type="ChEBI" id="CHEBI:49883"/>
    </ligand>
</feature>
<dbReference type="GO" id="GO:0045892">
    <property type="term" value="P:negative regulation of DNA-templated transcription"/>
    <property type="evidence" value="ECO:0007669"/>
    <property type="project" value="TreeGrafter"/>
</dbReference>
<dbReference type="GO" id="GO:0003677">
    <property type="term" value="F:DNA binding"/>
    <property type="evidence" value="ECO:0007669"/>
    <property type="project" value="UniProtKB-UniRule"/>
</dbReference>
<dbReference type="GO" id="GO:0005737">
    <property type="term" value="C:cytoplasm"/>
    <property type="evidence" value="ECO:0007669"/>
    <property type="project" value="UniProtKB-SubCell"/>
</dbReference>
<evidence type="ECO:0000256" key="1">
    <source>
        <dbReference type="ARBA" id="ARBA00004496"/>
    </source>
</evidence>
<dbReference type="EMBL" id="BJVJ01000062">
    <property type="protein sequence ID" value="GEL25730.1"/>
    <property type="molecule type" value="Genomic_DNA"/>
</dbReference>
<dbReference type="AlphaFoldDB" id="A0A511DLN6"/>
<keyword evidence="7 11" id="KW-0805">Transcription regulation</keyword>
<feature type="binding site" evidence="11">
    <location>
        <position position="37"/>
    </location>
    <ligand>
        <name>[4Fe-4S] cluster</name>
        <dbReference type="ChEBI" id="CHEBI:49883"/>
    </ligand>
</feature>
<keyword evidence="4 11" id="KW-0479">Metal-binding</keyword>
<feature type="binding site" evidence="11">
    <location>
        <position position="40"/>
    </location>
    <ligand>
        <name>[4Fe-4S] cluster</name>
        <dbReference type="ChEBI" id="CHEBI:49883"/>
    </ligand>
</feature>
<comment type="similarity">
    <text evidence="2 11">Belongs to the WhiB family.</text>
</comment>
<evidence type="ECO:0000256" key="2">
    <source>
        <dbReference type="ARBA" id="ARBA00006597"/>
    </source>
</evidence>
<proteinExistence type="inferred from homology"/>
<comment type="caution">
    <text evidence="13">The sequence shown here is derived from an EMBL/GenBank/DDBJ whole genome shotgun (WGS) entry which is preliminary data.</text>
</comment>